<evidence type="ECO:0000256" key="7">
    <source>
        <dbReference type="ARBA" id="ARBA00023004"/>
    </source>
</evidence>
<dbReference type="Pfam" id="PF04055">
    <property type="entry name" value="Radical_SAM"/>
    <property type="match status" value="1"/>
</dbReference>
<reference evidence="11" key="1">
    <citation type="submission" date="2020-10" db="EMBL/GenBank/DDBJ databases">
        <authorList>
            <person name="Gilroy R."/>
        </authorList>
    </citation>
    <scope>NUCLEOTIDE SEQUENCE</scope>
    <source>
        <strain evidence="11">10532</strain>
    </source>
</reference>
<dbReference type="EC" id="2.8.4.-" evidence="11"/>
<evidence type="ECO:0000256" key="4">
    <source>
        <dbReference type="ARBA" id="ARBA00022679"/>
    </source>
</evidence>
<dbReference type="SFLD" id="SFLDS00029">
    <property type="entry name" value="Radical_SAM"/>
    <property type="match status" value="1"/>
</dbReference>
<dbReference type="Pfam" id="PF00919">
    <property type="entry name" value="UPF0004"/>
    <property type="match status" value="1"/>
</dbReference>
<feature type="domain" description="Radical SAM core" evidence="10">
    <location>
        <begin position="141"/>
        <end position="397"/>
    </location>
</feature>
<dbReference type="GO" id="GO:0035599">
    <property type="term" value="F:aspartic acid methylthiotransferase activity"/>
    <property type="evidence" value="ECO:0007669"/>
    <property type="project" value="TreeGrafter"/>
</dbReference>
<dbReference type="InterPro" id="IPR002792">
    <property type="entry name" value="TRAM_dom"/>
</dbReference>
<evidence type="ECO:0000256" key="2">
    <source>
        <dbReference type="ARBA" id="ARBA00022485"/>
    </source>
</evidence>
<dbReference type="Gene3D" id="2.40.50.140">
    <property type="entry name" value="Nucleic acid-binding proteins"/>
    <property type="match status" value="1"/>
</dbReference>
<evidence type="ECO:0000259" key="10">
    <source>
        <dbReference type="PROSITE" id="PS51918"/>
    </source>
</evidence>
<dbReference type="InterPro" id="IPR038135">
    <property type="entry name" value="Methylthiotransferase_N_sf"/>
</dbReference>
<dbReference type="Gene3D" id="3.80.30.20">
    <property type="entry name" value="tm_1862 like domain"/>
    <property type="match status" value="1"/>
</dbReference>
<dbReference type="PROSITE" id="PS01278">
    <property type="entry name" value="MTTASE_RADICAL"/>
    <property type="match status" value="1"/>
</dbReference>
<evidence type="ECO:0000256" key="3">
    <source>
        <dbReference type="ARBA" id="ARBA00022490"/>
    </source>
</evidence>
<reference evidence="11" key="2">
    <citation type="journal article" date="2021" name="PeerJ">
        <title>Extensive microbial diversity within the chicken gut microbiome revealed by metagenomics and culture.</title>
        <authorList>
            <person name="Gilroy R."/>
            <person name="Ravi A."/>
            <person name="Getino M."/>
            <person name="Pursley I."/>
            <person name="Horton D.L."/>
            <person name="Alikhan N.F."/>
            <person name="Baker D."/>
            <person name="Gharbi K."/>
            <person name="Hall N."/>
            <person name="Watson M."/>
            <person name="Adriaenssens E.M."/>
            <person name="Foster-Nyarko E."/>
            <person name="Jarju S."/>
            <person name="Secka A."/>
            <person name="Antonio M."/>
            <person name="Oren A."/>
            <person name="Chaudhuri R.R."/>
            <person name="La Ragione R."/>
            <person name="Hildebrand F."/>
            <person name="Pallen M.J."/>
        </authorList>
    </citation>
    <scope>NUCLEOTIDE SEQUENCE</scope>
    <source>
        <strain evidence="11">10532</strain>
    </source>
</reference>
<dbReference type="InterPro" id="IPR006638">
    <property type="entry name" value="Elp3/MiaA/NifB-like_rSAM"/>
</dbReference>
<evidence type="ECO:0000256" key="6">
    <source>
        <dbReference type="ARBA" id="ARBA00022723"/>
    </source>
</evidence>
<evidence type="ECO:0000313" key="12">
    <source>
        <dbReference type="Proteomes" id="UP000823638"/>
    </source>
</evidence>
<feature type="domain" description="MTTase N-terminal" evidence="9">
    <location>
        <begin position="1"/>
        <end position="115"/>
    </location>
</feature>
<evidence type="ECO:0000256" key="1">
    <source>
        <dbReference type="ARBA" id="ARBA00001966"/>
    </source>
</evidence>
<dbReference type="SUPFAM" id="SSF102114">
    <property type="entry name" value="Radical SAM enzymes"/>
    <property type="match status" value="1"/>
</dbReference>
<dbReference type="GO" id="GO:0051539">
    <property type="term" value="F:4 iron, 4 sulfur cluster binding"/>
    <property type="evidence" value="ECO:0007669"/>
    <property type="project" value="UniProtKB-KW"/>
</dbReference>
<dbReference type="SMART" id="SM00729">
    <property type="entry name" value="Elp3"/>
    <property type="match status" value="1"/>
</dbReference>
<dbReference type="InterPro" id="IPR020612">
    <property type="entry name" value="Methylthiotransferase_CS"/>
</dbReference>
<organism evidence="11 12">
    <name type="scientific">Candidatus Gallitreponema excrementavium</name>
    <dbReference type="NCBI Taxonomy" id="2840840"/>
    <lineage>
        <taxon>Bacteria</taxon>
        <taxon>Pseudomonadati</taxon>
        <taxon>Spirochaetota</taxon>
        <taxon>Spirochaetia</taxon>
        <taxon>Spirochaetales</taxon>
        <taxon>Candidatus Gallitreponema</taxon>
    </lineage>
</organism>
<comment type="cofactor">
    <cofactor evidence="1">
        <name>[4Fe-4S] cluster</name>
        <dbReference type="ChEBI" id="CHEBI:49883"/>
    </cofactor>
</comment>
<dbReference type="Gene3D" id="3.40.50.12160">
    <property type="entry name" value="Methylthiotransferase, N-terminal domain"/>
    <property type="match status" value="1"/>
</dbReference>
<dbReference type="GO" id="GO:0005829">
    <property type="term" value="C:cytosol"/>
    <property type="evidence" value="ECO:0007669"/>
    <property type="project" value="TreeGrafter"/>
</dbReference>
<accession>A0A9D9N2F5</accession>
<keyword evidence="3" id="KW-0963">Cytoplasm</keyword>
<keyword evidence="6" id="KW-0479">Metal-binding</keyword>
<dbReference type="EMBL" id="JADIMM010000082">
    <property type="protein sequence ID" value="MBO8457981.1"/>
    <property type="molecule type" value="Genomic_DNA"/>
</dbReference>
<dbReference type="AlphaFoldDB" id="A0A9D9N2F5"/>
<keyword evidence="7" id="KW-0408">Iron</keyword>
<keyword evidence="8" id="KW-0411">Iron-sulfur</keyword>
<dbReference type="Pfam" id="PF18693">
    <property type="entry name" value="TRAM_2"/>
    <property type="match status" value="1"/>
</dbReference>
<evidence type="ECO:0000256" key="5">
    <source>
        <dbReference type="ARBA" id="ARBA00022691"/>
    </source>
</evidence>
<dbReference type="SFLD" id="SFLDG01061">
    <property type="entry name" value="methylthiotransferase"/>
    <property type="match status" value="1"/>
</dbReference>
<gene>
    <name evidence="11" type="ORF">IAA81_07110</name>
</gene>
<comment type="caution">
    <text evidence="11">The sequence shown here is derived from an EMBL/GenBank/DDBJ whole genome shotgun (WGS) entry which is preliminary data.</text>
</comment>
<evidence type="ECO:0000259" key="9">
    <source>
        <dbReference type="PROSITE" id="PS51449"/>
    </source>
</evidence>
<proteinExistence type="predicted"/>
<dbReference type="SFLD" id="SFLDG01082">
    <property type="entry name" value="B12-binding_domain_containing"/>
    <property type="match status" value="1"/>
</dbReference>
<dbReference type="InterPro" id="IPR012340">
    <property type="entry name" value="NA-bd_OB-fold"/>
</dbReference>
<dbReference type="InterPro" id="IPR058240">
    <property type="entry name" value="rSAM_sf"/>
</dbReference>
<dbReference type="PROSITE" id="PS51918">
    <property type="entry name" value="RADICAL_SAM"/>
    <property type="match status" value="1"/>
</dbReference>
<dbReference type="InterPro" id="IPR007197">
    <property type="entry name" value="rSAM"/>
</dbReference>
<dbReference type="Proteomes" id="UP000823638">
    <property type="component" value="Unassembled WGS sequence"/>
</dbReference>
<name>A0A9D9N2F5_9SPIR</name>
<dbReference type="GO" id="GO:0006400">
    <property type="term" value="P:tRNA modification"/>
    <property type="evidence" value="ECO:0007669"/>
    <property type="project" value="InterPro"/>
</dbReference>
<protein>
    <submittedName>
        <fullName evidence="11">MiaB/RimO family radical SAM methylthiotransferase</fullName>
        <ecNumber evidence="11">2.8.4.-</ecNumber>
    </submittedName>
</protein>
<evidence type="ECO:0000313" key="11">
    <source>
        <dbReference type="EMBL" id="MBO8457981.1"/>
    </source>
</evidence>
<evidence type="ECO:0000256" key="8">
    <source>
        <dbReference type="ARBA" id="ARBA00023014"/>
    </source>
</evidence>
<dbReference type="PANTHER" id="PTHR43837">
    <property type="entry name" value="RIBOSOMAL PROTEIN S12 METHYLTHIOTRANSFERASE RIMO"/>
    <property type="match status" value="1"/>
</dbReference>
<keyword evidence="4 11" id="KW-0808">Transferase</keyword>
<keyword evidence="2" id="KW-0004">4Fe-4S</keyword>
<dbReference type="PANTHER" id="PTHR43837:SF1">
    <property type="entry name" value="RIBOSOMAL PROTEIN US12 METHYLTHIOTRANSFERASE RIMO"/>
    <property type="match status" value="1"/>
</dbReference>
<sequence>MKYFIDMHGCAKNQVDAEILQGILSGMGMEKDDSPDPSPDLIIINTCSFIESAKAESISSVIAARRDHPSARIIVTGCLSQRYGKLLVSMLPEADGYFGNGDLSLFSSFVKELLDRPAGKEPLVLIPGDRGVSCGERPFLEGFPGSAFLKVTEGCDNCCSFCAIPLIRGHLRSRKISEIISEAKSLISRGVFEINLIGQDLASFGIDLDSTGEGYLSGGETPEDVVPRGKPMVHKGKTLLPKLLEAFSGLDLQFRLRLLYIHPDNFPLEILPIIKKDKRILPYFDLPFQHGSDRILKLMNRKGSLEKYCSLIGSIRKELPEAVFRTTFMTGFPGEKKADFLKTRELQEKILPLWSGTFEYSLEDDTPAEKFPGRVFKFTASKRRKILEENQEKITAELLKSFIGTVQEFFAEEIIPEENLALGRCWFQAPEVDGVVVLSFEETDSLEPGKIYKVRLVGVSGIDLKAVLVR</sequence>
<dbReference type="InterPro" id="IPR005839">
    <property type="entry name" value="Methylthiotransferase"/>
</dbReference>
<dbReference type="GO" id="GO:0046872">
    <property type="term" value="F:metal ion binding"/>
    <property type="evidence" value="ECO:0007669"/>
    <property type="project" value="UniProtKB-KW"/>
</dbReference>
<dbReference type="InterPro" id="IPR005840">
    <property type="entry name" value="Ribosomal_uS12_MeSTrfase_RimO"/>
</dbReference>
<keyword evidence="5" id="KW-0949">S-adenosyl-L-methionine</keyword>
<dbReference type="NCBIfam" id="TIGR00089">
    <property type="entry name" value="MiaB/RimO family radical SAM methylthiotransferase"/>
    <property type="match status" value="1"/>
</dbReference>
<dbReference type="PROSITE" id="PS51449">
    <property type="entry name" value="MTTASE_N"/>
    <property type="match status" value="1"/>
</dbReference>
<dbReference type="InterPro" id="IPR013848">
    <property type="entry name" value="Methylthiotransferase_N"/>
</dbReference>
<dbReference type="InterPro" id="IPR023404">
    <property type="entry name" value="rSAM_horseshoe"/>
</dbReference>